<dbReference type="GO" id="GO:0070181">
    <property type="term" value="F:small ribosomal subunit rRNA binding"/>
    <property type="evidence" value="ECO:0007669"/>
    <property type="project" value="TreeGrafter"/>
</dbReference>
<geneLocation type="plastid" evidence="3"/>
<dbReference type="GO" id="GO:0005840">
    <property type="term" value="C:ribosome"/>
    <property type="evidence" value="ECO:0007669"/>
    <property type="project" value="UniProtKB-KW"/>
</dbReference>
<accession>A0A173FZR4</accession>
<dbReference type="Pfam" id="PF01250">
    <property type="entry name" value="Ribosomal_S6"/>
    <property type="match status" value="1"/>
</dbReference>
<reference evidence="3" key="2">
    <citation type="submission" date="2016-06" db="EMBL/GenBank/DDBJ databases">
        <title>Genomic and phylogenetic analysis of Gastroclonium compressum supports its reinstatement to Coeloseira (Champiaceae, Rhodophyta).</title>
        <authorList>
            <person name="Kilpatrick Z."/>
            <person name="Hughey J.R."/>
        </authorList>
    </citation>
    <scope>NUCLEOTIDE SEQUENCE</scope>
</reference>
<dbReference type="PANTHER" id="PTHR21011">
    <property type="entry name" value="MITOCHONDRIAL 28S RIBOSOMAL PROTEIN S6"/>
    <property type="match status" value="1"/>
</dbReference>
<dbReference type="AlphaFoldDB" id="A0A173FZR4"/>
<dbReference type="GO" id="GO:0005737">
    <property type="term" value="C:cytoplasm"/>
    <property type="evidence" value="ECO:0007669"/>
    <property type="project" value="UniProtKB-ARBA"/>
</dbReference>
<dbReference type="HAMAP" id="MF_00360">
    <property type="entry name" value="Ribosomal_bS6"/>
    <property type="match status" value="1"/>
</dbReference>
<dbReference type="Gene3D" id="3.30.70.60">
    <property type="match status" value="1"/>
</dbReference>
<name>A0A173FZR4_GASCM</name>
<dbReference type="RefSeq" id="YP_009257438.1">
    <property type="nucleotide sequence ID" value="NC_030338.1"/>
</dbReference>
<organism evidence="3">
    <name type="scientific">Gastroclonium compressum</name>
    <name type="common">Red alga</name>
    <name type="synonym">Coeloseira compressa</name>
    <dbReference type="NCBI Taxonomy" id="1852973"/>
    <lineage>
        <taxon>Eukaryota</taxon>
        <taxon>Rhodophyta</taxon>
        <taxon>Florideophyceae</taxon>
        <taxon>Rhodymeniophycidae</taxon>
        <taxon>Rhodymeniales</taxon>
        <taxon>Champiaceae</taxon>
        <taxon>Coeloseira</taxon>
    </lineage>
</organism>
<dbReference type="InterPro" id="IPR035980">
    <property type="entry name" value="Ribosomal_bS6_sf"/>
</dbReference>
<protein>
    <recommendedName>
        <fullName evidence="2">30S ribosomal protein S6, chloroplastic</fullName>
    </recommendedName>
</protein>
<keyword evidence="3" id="KW-0934">Plastid</keyword>
<dbReference type="CDD" id="cd15487">
    <property type="entry name" value="bS6_chloro_cyano"/>
    <property type="match status" value="1"/>
</dbReference>
<evidence type="ECO:0000313" key="3">
    <source>
        <dbReference type="EMBL" id="ANH09521.1"/>
    </source>
</evidence>
<dbReference type="SUPFAM" id="SSF54995">
    <property type="entry name" value="Ribosomal protein S6"/>
    <property type="match status" value="1"/>
</dbReference>
<keyword evidence="3" id="KW-0687">Ribonucleoprotein</keyword>
<keyword evidence="3" id="KW-0689">Ribosomal protein</keyword>
<dbReference type="GeneID" id="27983304"/>
<dbReference type="InterPro" id="IPR020814">
    <property type="entry name" value="Ribosomal_S6_plastid/chlpt"/>
</dbReference>
<dbReference type="InterPro" id="IPR000529">
    <property type="entry name" value="Ribosomal_bS6"/>
</dbReference>
<dbReference type="PANTHER" id="PTHR21011:SF1">
    <property type="entry name" value="SMALL RIBOSOMAL SUBUNIT PROTEIN BS6M"/>
    <property type="match status" value="1"/>
</dbReference>
<dbReference type="GO" id="GO:0006412">
    <property type="term" value="P:translation"/>
    <property type="evidence" value="ECO:0007669"/>
    <property type="project" value="InterPro"/>
</dbReference>
<comment type="similarity">
    <text evidence="1">Belongs to the bacterial ribosomal protein bS6 family.</text>
</comment>
<dbReference type="EMBL" id="KU053957">
    <property type="protein sequence ID" value="ANH09521.1"/>
    <property type="molecule type" value="Genomic_DNA"/>
</dbReference>
<dbReference type="GO" id="GO:0003735">
    <property type="term" value="F:structural constituent of ribosome"/>
    <property type="evidence" value="ECO:0007669"/>
    <property type="project" value="InterPro"/>
</dbReference>
<sequence>MLNSYETIYILTPDVNEETNIKTVNEYKSLIKQYGGQNIFIQHKGKRHLNFSINKNYDGLYVQINYEGNGIIVKTLEKAMKFDENIIRYLTIKQNNNHVQNIHI</sequence>
<reference evidence="3" key="1">
    <citation type="submission" date="2015-11" db="EMBL/GenBank/DDBJ databases">
        <authorList>
            <person name="Zhang Y."/>
            <person name="Guo Z."/>
        </authorList>
    </citation>
    <scope>NUCLEOTIDE SEQUENCE</scope>
</reference>
<proteinExistence type="inferred from homology"/>
<evidence type="ECO:0000256" key="1">
    <source>
        <dbReference type="ARBA" id="ARBA00009512"/>
    </source>
</evidence>
<evidence type="ECO:0000256" key="2">
    <source>
        <dbReference type="ARBA" id="ARBA00035537"/>
    </source>
</evidence>
<dbReference type="InterPro" id="IPR014717">
    <property type="entry name" value="Transl_elong_EF1B/ribsomal_bS6"/>
</dbReference>
<dbReference type="NCBIfam" id="TIGR00166">
    <property type="entry name" value="S6"/>
    <property type="match status" value="1"/>
</dbReference>
<gene>
    <name evidence="3" type="primary">rps6</name>
</gene>